<dbReference type="EMBL" id="MFKO01000008">
    <property type="protein sequence ID" value="OGG41374.1"/>
    <property type="molecule type" value="Genomic_DNA"/>
</dbReference>
<proteinExistence type="predicted"/>
<feature type="transmembrane region" description="Helical" evidence="1">
    <location>
        <begin position="118"/>
        <end position="136"/>
    </location>
</feature>
<gene>
    <name evidence="2" type="ORF">A2837_02550</name>
</gene>
<dbReference type="AlphaFoldDB" id="A0A1F6BWQ1"/>
<name>A0A1F6BWQ1_9BACT</name>
<organism evidence="2 3">
    <name type="scientific">Candidatus Kaiserbacteria bacterium RIFCSPHIGHO2_01_FULL_46_22</name>
    <dbReference type="NCBI Taxonomy" id="1798475"/>
    <lineage>
        <taxon>Bacteria</taxon>
        <taxon>Candidatus Kaiseribacteriota</taxon>
    </lineage>
</organism>
<accession>A0A1F6BWQ1</accession>
<keyword evidence="1" id="KW-1133">Transmembrane helix</keyword>
<evidence type="ECO:0000256" key="1">
    <source>
        <dbReference type="SAM" id="Phobius"/>
    </source>
</evidence>
<dbReference type="Proteomes" id="UP000176322">
    <property type="component" value="Unassembled WGS sequence"/>
</dbReference>
<feature type="transmembrane region" description="Helical" evidence="1">
    <location>
        <begin position="12"/>
        <end position="38"/>
    </location>
</feature>
<dbReference type="InterPro" id="IPR014509">
    <property type="entry name" value="YjdF-like"/>
</dbReference>
<reference evidence="2 3" key="1">
    <citation type="journal article" date="2016" name="Nat. Commun.">
        <title>Thousands of microbial genomes shed light on interconnected biogeochemical processes in an aquifer system.</title>
        <authorList>
            <person name="Anantharaman K."/>
            <person name="Brown C.T."/>
            <person name="Hug L.A."/>
            <person name="Sharon I."/>
            <person name="Castelle C.J."/>
            <person name="Probst A.J."/>
            <person name="Thomas B.C."/>
            <person name="Singh A."/>
            <person name="Wilkins M.J."/>
            <person name="Karaoz U."/>
            <person name="Brodie E.L."/>
            <person name="Williams K.H."/>
            <person name="Hubbard S.S."/>
            <person name="Banfield J.F."/>
        </authorList>
    </citation>
    <scope>NUCLEOTIDE SEQUENCE [LARGE SCALE GENOMIC DNA]</scope>
</reference>
<feature type="transmembrane region" description="Helical" evidence="1">
    <location>
        <begin position="81"/>
        <end position="98"/>
    </location>
</feature>
<keyword evidence="1" id="KW-0812">Transmembrane</keyword>
<evidence type="ECO:0008006" key="4">
    <source>
        <dbReference type="Google" id="ProtNLM"/>
    </source>
</evidence>
<evidence type="ECO:0000313" key="3">
    <source>
        <dbReference type="Proteomes" id="UP000176322"/>
    </source>
</evidence>
<comment type="caution">
    <text evidence="2">The sequence shown here is derived from an EMBL/GenBank/DDBJ whole genome shotgun (WGS) entry which is preliminary data.</text>
</comment>
<dbReference type="Pfam" id="PF09997">
    <property type="entry name" value="DUF2238"/>
    <property type="match status" value="1"/>
</dbReference>
<evidence type="ECO:0000313" key="2">
    <source>
        <dbReference type="EMBL" id="OGG41374.1"/>
    </source>
</evidence>
<keyword evidence="1" id="KW-0472">Membrane</keyword>
<dbReference type="STRING" id="1798475.A2837_02550"/>
<sequence length="143" mass="16198">MIVAKEEAGSFCYTVSVIKITTVIFTITIAVLAVMHYLSLQFHLYWLYPWFDLLMHAWGGAAVALGWFTLRDFLPRLRVEWLSLVPTLSFVFFIALLWEVFEAVSGISQNNPDFLSDTIGDLVFGLGGGFIGYLMAKRLHDNL</sequence>
<protein>
    <recommendedName>
        <fullName evidence="4">VanZ-like domain-containing protein</fullName>
    </recommendedName>
</protein>
<feature type="transmembrane region" description="Helical" evidence="1">
    <location>
        <begin position="50"/>
        <end position="69"/>
    </location>
</feature>